<keyword evidence="1" id="KW-1133">Transmembrane helix</keyword>
<sequence length="137" mass="14966">MSAPDSPQDDRTPPWTPMWLALGVLLMATAARHERGVLAALATLVLLPSLWRVLTRRWVRGDVVRGLGMGFITSHAPLLLGACSTLGRPECRIHLCMEGVLAGVPYVPWAGVLGTLLYWAWTTPPPEPRDPPMLPPD</sequence>
<dbReference type="AlphaFoldDB" id="S9P5X9"/>
<reference evidence="2" key="1">
    <citation type="submission" date="2013-05" db="EMBL/GenBank/DDBJ databases">
        <title>Genome assembly of Cystobacter fuscus DSM 2262.</title>
        <authorList>
            <person name="Sharma G."/>
            <person name="Khatri I."/>
            <person name="Kaur C."/>
            <person name="Mayilraj S."/>
            <person name="Subramanian S."/>
        </authorList>
    </citation>
    <scope>NUCLEOTIDE SEQUENCE [LARGE SCALE GENOMIC DNA]</scope>
    <source>
        <strain evidence="2">DSM 2262</strain>
    </source>
</reference>
<keyword evidence="3" id="KW-1185">Reference proteome</keyword>
<evidence type="ECO:0000313" key="2">
    <source>
        <dbReference type="EMBL" id="EPX57612.1"/>
    </source>
</evidence>
<evidence type="ECO:0000313" key="3">
    <source>
        <dbReference type="Proteomes" id="UP000011682"/>
    </source>
</evidence>
<keyword evidence="1" id="KW-0472">Membrane</keyword>
<feature type="transmembrane region" description="Helical" evidence="1">
    <location>
        <begin position="66"/>
        <end position="87"/>
    </location>
</feature>
<name>S9P5X9_CYSF2</name>
<evidence type="ECO:0000256" key="1">
    <source>
        <dbReference type="SAM" id="Phobius"/>
    </source>
</evidence>
<dbReference type="OrthoDB" id="5518157at2"/>
<comment type="caution">
    <text evidence="2">The sequence shown here is derived from an EMBL/GenBank/DDBJ whole genome shotgun (WGS) entry which is preliminary data.</text>
</comment>
<keyword evidence="2" id="KW-0449">Lipoprotein</keyword>
<dbReference type="RefSeq" id="WP_020918510.1">
    <property type="nucleotide sequence ID" value="NZ_ANAH02000034.1"/>
</dbReference>
<feature type="transmembrane region" description="Helical" evidence="1">
    <location>
        <begin position="99"/>
        <end position="121"/>
    </location>
</feature>
<dbReference type="EMBL" id="ANAH02000034">
    <property type="protein sequence ID" value="EPX57612.1"/>
    <property type="molecule type" value="Genomic_DNA"/>
</dbReference>
<dbReference type="Proteomes" id="UP000011682">
    <property type="component" value="Unassembled WGS sequence"/>
</dbReference>
<feature type="transmembrane region" description="Helical" evidence="1">
    <location>
        <begin position="37"/>
        <end position="54"/>
    </location>
</feature>
<organism evidence="2 3">
    <name type="scientific">Cystobacter fuscus (strain ATCC 25194 / DSM 2262 / NBRC 100088 / M29)</name>
    <dbReference type="NCBI Taxonomy" id="1242864"/>
    <lineage>
        <taxon>Bacteria</taxon>
        <taxon>Pseudomonadati</taxon>
        <taxon>Myxococcota</taxon>
        <taxon>Myxococcia</taxon>
        <taxon>Myxococcales</taxon>
        <taxon>Cystobacterineae</taxon>
        <taxon>Archangiaceae</taxon>
        <taxon>Cystobacter</taxon>
    </lineage>
</organism>
<protein>
    <submittedName>
        <fullName evidence="2">Lipoprotein</fullName>
    </submittedName>
</protein>
<keyword evidence="1" id="KW-0812">Transmembrane</keyword>
<gene>
    <name evidence="2" type="ORF">D187_004852</name>
</gene>
<accession>S9P5X9</accession>
<feature type="transmembrane region" description="Helical" evidence="1">
    <location>
        <begin position="12"/>
        <end position="30"/>
    </location>
</feature>
<proteinExistence type="predicted"/>